<gene>
    <name evidence="2" type="ORF">QM012_004944</name>
</gene>
<name>A0ABR0T7F4_AURPU</name>
<protein>
    <recommendedName>
        <fullName evidence="1">F-box domain-containing protein</fullName>
    </recommendedName>
</protein>
<keyword evidence="3" id="KW-1185">Reference proteome</keyword>
<evidence type="ECO:0000313" key="3">
    <source>
        <dbReference type="Proteomes" id="UP001341245"/>
    </source>
</evidence>
<dbReference type="Proteomes" id="UP001341245">
    <property type="component" value="Unassembled WGS sequence"/>
</dbReference>
<feature type="domain" description="F-box" evidence="1">
    <location>
        <begin position="25"/>
        <end position="59"/>
    </location>
</feature>
<dbReference type="InterPro" id="IPR001810">
    <property type="entry name" value="F-box_dom"/>
</dbReference>
<sequence>MPSTSSLFFLYLATFELKKRIMDLFLRLPIEISNLVVDFLERESLTCLRLVCKKAHHIATPTFGRRYLHTLRPILFPECLNALVAISENKLLRGYVKSILFASYTLRQSVSLVEMILRQHKPEIKERLLKAHKHCIGKQQPLIESGQHIDLIAQALTNFRDAGAFLALGIFDNKHSNGSKTPMYKGWSADPYYNQLFELEAWFRDSGDVMNTVIQAANRCKYPLSSVELDLCVSMTIPMGARDALRPVDTGMDRILAQILSEASLCNSKLVFRFDITPVSDECMTSRLDIDWQHRRLSFHSLQRSRETKLACFRGLAGLGKLTNIFGINTFCEIDLSRCEAETYILSKFLRAHSGSLKRLRLSRIVFRGPYVPREAQEISPAAKFPRMLKDDLKHLEYLELEHLTGSNANWPTLPLFATNTKLEGRHDIEIGLDMWLQSLREAG</sequence>
<accession>A0ABR0T7F4</accession>
<dbReference type="Pfam" id="PF00646">
    <property type="entry name" value="F-box"/>
    <property type="match status" value="1"/>
</dbReference>
<reference evidence="2 3" key="1">
    <citation type="submission" date="2023-11" db="EMBL/GenBank/DDBJ databases">
        <title>Draft genome sequence and annotation of the polyextremotolerant black yeast-like fungus Aureobasidium pullulans NRRL 62042.</title>
        <authorList>
            <person name="Dielentheis-Frenken M.R.E."/>
            <person name="Wibberg D."/>
            <person name="Blank L.M."/>
            <person name="Tiso T."/>
        </authorList>
    </citation>
    <scope>NUCLEOTIDE SEQUENCE [LARGE SCALE GENOMIC DNA]</scope>
    <source>
        <strain evidence="2 3">NRRL 62042</strain>
    </source>
</reference>
<dbReference type="EMBL" id="JASGXD010000020">
    <property type="protein sequence ID" value="KAK5999856.1"/>
    <property type="molecule type" value="Genomic_DNA"/>
</dbReference>
<evidence type="ECO:0000313" key="2">
    <source>
        <dbReference type="EMBL" id="KAK5999856.1"/>
    </source>
</evidence>
<comment type="caution">
    <text evidence="2">The sequence shown here is derived from an EMBL/GenBank/DDBJ whole genome shotgun (WGS) entry which is preliminary data.</text>
</comment>
<evidence type="ECO:0000259" key="1">
    <source>
        <dbReference type="Pfam" id="PF00646"/>
    </source>
</evidence>
<proteinExistence type="predicted"/>
<organism evidence="2 3">
    <name type="scientific">Aureobasidium pullulans</name>
    <name type="common">Black yeast</name>
    <name type="synonym">Pullularia pullulans</name>
    <dbReference type="NCBI Taxonomy" id="5580"/>
    <lineage>
        <taxon>Eukaryota</taxon>
        <taxon>Fungi</taxon>
        <taxon>Dikarya</taxon>
        <taxon>Ascomycota</taxon>
        <taxon>Pezizomycotina</taxon>
        <taxon>Dothideomycetes</taxon>
        <taxon>Dothideomycetidae</taxon>
        <taxon>Dothideales</taxon>
        <taxon>Saccotheciaceae</taxon>
        <taxon>Aureobasidium</taxon>
    </lineage>
</organism>
<dbReference type="SUPFAM" id="SSF81383">
    <property type="entry name" value="F-box domain"/>
    <property type="match status" value="1"/>
</dbReference>
<dbReference type="InterPro" id="IPR036047">
    <property type="entry name" value="F-box-like_dom_sf"/>
</dbReference>